<evidence type="ECO:0000313" key="2">
    <source>
        <dbReference type="RefSeq" id="XP_014481782.1"/>
    </source>
</evidence>
<dbReference type="OrthoDB" id="7606993at2759"/>
<dbReference type="KEGG" id="dqu:106748093"/>
<reference evidence="2" key="1">
    <citation type="submission" date="2025-08" db="UniProtKB">
        <authorList>
            <consortium name="RefSeq"/>
        </authorList>
    </citation>
    <scope>IDENTIFICATION</scope>
</reference>
<evidence type="ECO:0000313" key="1">
    <source>
        <dbReference type="Proteomes" id="UP000515204"/>
    </source>
</evidence>
<sequence>MNEVSLPEHGYRRVQNARRRQYVDCPTWVPSLCNLEVAQIQTEPKATSVVEIQTRTAVTKETPMQTLSKCDFCQRLMQPTEDAPGYSPLRSQDQWTTYPAILQVVRGIGMPGCSK</sequence>
<dbReference type="Proteomes" id="UP000515204">
    <property type="component" value="Unplaced"/>
</dbReference>
<organism evidence="1 2">
    <name type="scientific">Dinoponera quadriceps</name>
    <name type="common">South American ant</name>
    <dbReference type="NCBI Taxonomy" id="609295"/>
    <lineage>
        <taxon>Eukaryota</taxon>
        <taxon>Metazoa</taxon>
        <taxon>Ecdysozoa</taxon>
        <taxon>Arthropoda</taxon>
        <taxon>Hexapoda</taxon>
        <taxon>Insecta</taxon>
        <taxon>Pterygota</taxon>
        <taxon>Neoptera</taxon>
        <taxon>Endopterygota</taxon>
        <taxon>Hymenoptera</taxon>
        <taxon>Apocrita</taxon>
        <taxon>Aculeata</taxon>
        <taxon>Formicoidea</taxon>
        <taxon>Formicidae</taxon>
        <taxon>Ponerinae</taxon>
        <taxon>Ponerini</taxon>
        <taxon>Dinoponera</taxon>
    </lineage>
</organism>
<protein>
    <submittedName>
        <fullName evidence="2">Uncharacterized protein LOC106748093</fullName>
    </submittedName>
</protein>
<name>A0A6P3XUF4_DINQU</name>
<dbReference type="AlphaFoldDB" id="A0A6P3XUF4"/>
<proteinExistence type="predicted"/>
<accession>A0A6P3XUF4</accession>
<gene>
    <name evidence="2" type="primary">LOC106748093</name>
</gene>
<dbReference type="RefSeq" id="XP_014481782.1">
    <property type="nucleotide sequence ID" value="XM_014626296.1"/>
</dbReference>
<keyword evidence="1" id="KW-1185">Reference proteome</keyword>
<dbReference type="GeneID" id="106748093"/>